<dbReference type="GO" id="GO:0022857">
    <property type="term" value="F:transmembrane transporter activity"/>
    <property type="evidence" value="ECO:0007669"/>
    <property type="project" value="InterPro"/>
</dbReference>
<sequence length="503" mass="54572">MEQEKAGPPMARRAEGSPTEEEKRPKKQAVKMLQPTYRTQMTSVTATTLAGNSTASLSSEKTRHDDQVLDESKPPFIALSDSDDVEASTPPLPLPTGKTPGPEGFPDGGFDAWLVVAGGWCALFCTFGLINCVGVFQQYYVAGPLRGYGGSAVSWIMSVQIFIMIFCGTIFGRIFDNYGPKWMLRVGTITYVFGLMMVSLSTKYYQFFLAQSIVSAAGSSAVFNCCMSSLVTWFMRRRAAAFGIMVSGSSVGGVVLPIMMTQLIRRIGFPWMMRVMAFTFLGLLLIACFTVKSRLPPRPRPFRALDYVESLKDIRMSVTVAGLFFFMWGMFLPFNYALVQAQAVGTSPALIPYLLPILNAVSIIGRILPGIIADKIGRFNVMIIISFLSAIFCLAVWTPVNNTTGIIVFMIIFGFSSGGYIGLAPTLIAQISDISQIGTRVGTAFAIQSFGALTGSPIGGALVSARHGSYLGLQLFCGFAMLIGCCIFVAARYIQAGFKMVKV</sequence>
<feature type="transmembrane region" description="Helical" evidence="8">
    <location>
        <begin position="271"/>
        <end position="295"/>
    </location>
</feature>
<feature type="transmembrane region" description="Helical" evidence="8">
    <location>
        <begin position="471"/>
        <end position="494"/>
    </location>
</feature>
<keyword evidence="4 8" id="KW-0812">Transmembrane</keyword>
<evidence type="ECO:0000313" key="10">
    <source>
        <dbReference type="EMBL" id="PHH74249.1"/>
    </source>
</evidence>
<proteinExistence type="inferred from homology"/>
<evidence type="ECO:0000256" key="2">
    <source>
        <dbReference type="ARBA" id="ARBA00006727"/>
    </source>
</evidence>
<feature type="transmembrane region" description="Helical" evidence="8">
    <location>
        <begin position="350"/>
        <end position="369"/>
    </location>
</feature>
<dbReference type="GO" id="GO:0016020">
    <property type="term" value="C:membrane"/>
    <property type="evidence" value="ECO:0007669"/>
    <property type="project" value="UniProtKB-SubCell"/>
</dbReference>
<dbReference type="InterPro" id="IPR050327">
    <property type="entry name" value="Proton-linked_MCT"/>
</dbReference>
<feature type="transmembrane region" description="Helical" evidence="8">
    <location>
        <begin position="239"/>
        <end position="259"/>
    </location>
</feature>
<evidence type="ECO:0000256" key="5">
    <source>
        <dbReference type="ARBA" id="ARBA00022989"/>
    </source>
</evidence>
<keyword evidence="6 8" id="KW-0472">Membrane</keyword>
<dbReference type="AlphaFoldDB" id="A0A2C5XJ36"/>
<feature type="domain" description="Major facilitator superfamily (MFS) profile" evidence="9">
    <location>
        <begin position="112"/>
        <end position="503"/>
    </location>
</feature>
<feature type="transmembrane region" description="Helical" evidence="8">
    <location>
        <begin position="406"/>
        <end position="429"/>
    </location>
</feature>
<feature type="transmembrane region" description="Helical" evidence="8">
    <location>
        <begin position="207"/>
        <end position="227"/>
    </location>
</feature>
<feature type="transmembrane region" description="Helical" evidence="8">
    <location>
        <begin position="316"/>
        <end position="338"/>
    </location>
</feature>
<dbReference type="PANTHER" id="PTHR11360">
    <property type="entry name" value="MONOCARBOXYLATE TRANSPORTER"/>
    <property type="match status" value="1"/>
</dbReference>
<reference evidence="10 11" key="1">
    <citation type="submission" date="2017-06" db="EMBL/GenBank/DDBJ databases">
        <title>Ant-infecting Ophiocordyceps genomes reveal a high diversity of potential behavioral manipulation genes and a possible major role for enterotoxins.</title>
        <authorList>
            <person name="De Bekker C."/>
            <person name="Evans H.C."/>
            <person name="Brachmann A."/>
            <person name="Hughes D.P."/>
        </authorList>
    </citation>
    <scope>NUCLEOTIDE SEQUENCE [LARGE SCALE GENOMIC DNA]</scope>
    <source>
        <strain evidence="10 11">Map16</strain>
    </source>
</reference>
<gene>
    <name evidence="10" type="ORF">CDD80_3200</name>
</gene>
<evidence type="ECO:0000313" key="11">
    <source>
        <dbReference type="Proteomes" id="UP000226431"/>
    </source>
</evidence>
<feature type="compositionally biased region" description="Basic and acidic residues" evidence="7">
    <location>
        <begin position="60"/>
        <end position="73"/>
    </location>
</feature>
<keyword evidence="5 8" id="KW-1133">Transmembrane helix</keyword>
<feature type="transmembrane region" description="Helical" evidence="8">
    <location>
        <begin position="381"/>
        <end position="400"/>
    </location>
</feature>
<feature type="compositionally biased region" description="Polar residues" evidence="7">
    <location>
        <begin position="36"/>
        <end position="59"/>
    </location>
</feature>
<comment type="similarity">
    <text evidence="2">Belongs to the major facilitator superfamily. Monocarboxylate porter (TC 2.A.1.13) family.</text>
</comment>
<feature type="region of interest" description="Disordered" evidence="7">
    <location>
        <begin position="1"/>
        <end position="99"/>
    </location>
</feature>
<dbReference type="PANTHER" id="PTHR11360:SF224">
    <property type="entry name" value="MAJOR FACILITATOR SUPERFAMILY (MFS) PROFILE DOMAIN-CONTAINING PROTEIN-RELATED"/>
    <property type="match status" value="1"/>
</dbReference>
<name>A0A2C5XJ36_9HYPO</name>
<evidence type="ECO:0000256" key="8">
    <source>
        <dbReference type="SAM" id="Phobius"/>
    </source>
</evidence>
<feature type="transmembrane region" description="Helical" evidence="8">
    <location>
        <begin position="152"/>
        <end position="175"/>
    </location>
</feature>
<evidence type="ECO:0000256" key="6">
    <source>
        <dbReference type="ARBA" id="ARBA00023136"/>
    </source>
</evidence>
<keyword evidence="11" id="KW-1185">Reference proteome</keyword>
<dbReference type="Proteomes" id="UP000226431">
    <property type="component" value="Unassembled WGS sequence"/>
</dbReference>
<comment type="caution">
    <text evidence="10">The sequence shown here is derived from an EMBL/GenBank/DDBJ whole genome shotgun (WGS) entry which is preliminary data.</text>
</comment>
<feature type="transmembrane region" description="Helical" evidence="8">
    <location>
        <begin position="112"/>
        <end position="140"/>
    </location>
</feature>
<dbReference type="InterPro" id="IPR020846">
    <property type="entry name" value="MFS_dom"/>
</dbReference>
<evidence type="ECO:0000256" key="7">
    <source>
        <dbReference type="SAM" id="MobiDB-lite"/>
    </source>
</evidence>
<comment type="subcellular location">
    <subcellularLocation>
        <location evidence="1">Membrane</location>
        <topology evidence="1">Multi-pass membrane protein</topology>
    </subcellularLocation>
</comment>
<dbReference type="SUPFAM" id="SSF103473">
    <property type="entry name" value="MFS general substrate transporter"/>
    <property type="match status" value="1"/>
</dbReference>
<feature type="transmembrane region" description="Helical" evidence="8">
    <location>
        <begin position="182"/>
        <end position="201"/>
    </location>
</feature>
<evidence type="ECO:0000256" key="1">
    <source>
        <dbReference type="ARBA" id="ARBA00004141"/>
    </source>
</evidence>
<feature type="transmembrane region" description="Helical" evidence="8">
    <location>
        <begin position="441"/>
        <end position="465"/>
    </location>
</feature>
<evidence type="ECO:0000256" key="3">
    <source>
        <dbReference type="ARBA" id="ARBA00022448"/>
    </source>
</evidence>
<keyword evidence="3" id="KW-0813">Transport</keyword>
<dbReference type="EMBL" id="NJES01000285">
    <property type="protein sequence ID" value="PHH74249.1"/>
    <property type="molecule type" value="Genomic_DNA"/>
</dbReference>
<dbReference type="OrthoDB" id="5667at2759"/>
<feature type="compositionally biased region" description="Basic and acidic residues" evidence="7">
    <location>
        <begin position="12"/>
        <end position="24"/>
    </location>
</feature>
<organism evidence="10 11">
    <name type="scientific">Ophiocordyceps camponoti-rufipedis</name>
    <dbReference type="NCBI Taxonomy" id="2004952"/>
    <lineage>
        <taxon>Eukaryota</taxon>
        <taxon>Fungi</taxon>
        <taxon>Dikarya</taxon>
        <taxon>Ascomycota</taxon>
        <taxon>Pezizomycotina</taxon>
        <taxon>Sordariomycetes</taxon>
        <taxon>Hypocreomycetidae</taxon>
        <taxon>Hypocreales</taxon>
        <taxon>Ophiocordycipitaceae</taxon>
        <taxon>Ophiocordyceps</taxon>
    </lineage>
</organism>
<evidence type="ECO:0000259" key="9">
    <source>
        <dbReference type="PROSITE" id="PS50850"/>
    </source>
</evidence>
<protein>
    <recommendedName>
        <fullName evidence="9">Major facilitator superfamily (MFS) profile domain-containing protein</fullName>
    </recommendedName>
</protein>
<accession>A0A2C5XJ36</accession>
<dbReference type="InterPro" id="IPR011701">
    <property type="entry name" value="MFS"/>
</dbReference>
<dbReference type="PROSITE" id="PS50850">
    <property type="entry name" value="MFS"/>
    <property type="match status" value="1"/>
</dbReference>
<evidence type="ECO:0000256" key="4">
    <source>
        <dbReference type="ARBA" id="ARBA00022692"/>
    </source>
</evidence>
<dbReference type="Pfam" id="PF07690">
    <property type="entry name" value="MFS_1"/>
    <property type="match status" value="1"/>
</dbReference>
<dbReference type="Gene3D" id="1.20.1250.20">
    <property type="entry name" value="MFS general substrate transporter like domains"/>
    <property type="match status" value="2"/>
</dbReference>
<dbReference type="InterPro" id="IPR036259">
    <property type="entry name" value="MFS_trans_sf"/>
</dbReference>